<sequence length="392" mass="41285">MSHTAPSDPAAAATGTPPPSAVSRPRVAIVGGSVTGPAAALLLLHAGFDVSVYEAAGDSAPQGGGLIGLEHASLDVLDQLGIEQSEFVKYDSEVVAHIAVRERRPARARRHRYAGRNTTWPLLHAALARRLPAGVLHTGATVTGLSDYHGQPLLHFADGQRRPVDLVVFADGRASVGRQLLDGGRRLRYAGYVAHRGQVAGPVSGLRDFLRFQPVPEAGVQLTVAPIPGGADWTFYLGATAAQYTRWFGAPPTRRLFALPHHVGAAARARVDEAARRYLPEPQATLVAGTTDRMAAPVMDIDPPTRMVWPLRGGHAVLLGDALAPVRPHTARGANNGIEQAAGLVAALTQHRKYGADLATALEGWQRRHLPAALAAVAAGPVLGRHIGFADA</sequence>
<dbReference type="Gene3D" id="3.50.50.60">
    <property type="entry name" value="FAD/NAD(P)-binding domain"/>
    <property type="match status" value="1"/>
</dbReference>
<feature type="domain" description="FAD-binding" evidence="2">
    <location>
        <begin position="26"/>
        <end position="126"/>
    </location>
</feature>
<feature type="region of interest" description="Disordered" evidence="1">
    <location>
        <begin position="1"/>
        <end position="24"/>
    </location>
</feature>
<accession>A0A8J3VSD6</accession>
<dbReference type="InterPro" id="IPR036188">
    <property type="entry name" value="FAD/NAD-bd_sf"/>
</dbReference>
<comment type="caution">
    <text evidence="3">The sequence shown here is derived from an EMBL/GenBank/DDBJ whole genome shotgun (WGS) entry which is preliminary data.</text>
</comment>
<protein>
    <submittedName>
        <fullName evidence="3">2-polyprenyl-6-methoxyphenol hydroxylase</fullName>
    </submittedName>
</protein>
<evidence type="ECO:0000313" key="3">
    <source>
        <dbReference type="EMBL" id="GIH16348.1"/>
    </source>
</evidence>
<dbReference type="EMBL" id="BONZ01000042">
    <property type="protein sequence ID" value="GIH16348.1"/>
    <property type="molecule type" value="Genomic_DNA"/>
</dbReference>
<dbReference type="PANTHER" id="PTHR47469:SF2">
    <property type="entry name" value="OS06G0597600 PROTEIN"/>
    <property type="match status" value="1"/>
</dbReference>
<evidence type="ECO:0000256" key="1">
    <source>
        <dbReference type="SAM" id="MobiDB-lite"/>
    </source>
</evidence>
<dbReference type="AlphaFoldDB" id="A0A8J3VSD6"/>
<feature type="compositionally biased region" description="Low complexity" evidence="1">
    <location>
        <begin position="1"/>
        <end position="15"/>
    </location>
</feature>
<reference evidence="3" key="1">
    <citation type="submission" date="2021-01" db="EMBL/GenBank/DDBJ databases">
        <title>Whole genome shotgun sequence of Rugosimonospora africana NBRC 104875.</title>
        <authorList>
            <person name="Komaki H."/>
            <person name="Tamura T."/>
        </authorList>
    </citation>
    <scope>NUCLEOTIDE SEQUENCE</scope>
    <source>
        <strain evidence="3">NBRC 104875</strain>
    </source>
</reference>
<dbReference type="PRINTS" id="PR00420">
    <property type="entry name" value="RNGMNOXGNASE"/>
</dbReference>
<name>A0A8J3VSD6_9ACTN</name>
<dbReference type="RefSeq" id="WP_203919938.1">
    <property type="nucleotide sequence ID" value="NZ_BONZ01000042.1"/>
</dbReference>
<evidence type="ECO:0000313" key="4">
    <source>
        <dbReference type="Proteomes" id="UP000642748"/>
    </source>
</evidence>
<evidence type="ECO:0000259" key="2">
    <source>
        <dbReference type="Pfam" id="PF01494"/>
    </source>
</evidence>
<dbReference type="GO" id="GO:0071949">
    <property type="term" value="F:FAD binding"/>
    <property type="evidence" value="ECO:0007669"/>
    <property type="project" value="InterPro"/>
</dbReference>
<dbReference type="InterPro" id="IPR002938">
    <property type="entry name" value="FAD-bd"/>
</dbReference>
<organism evidence="3 4">
    <name type="scientific">Rugosimonospora africana</name>
    <dbReference type="NCBI Taxonomy" id="556532"/>
    <lineage>
        <taxon>Bacteria</taxon>
        <taxon>Bacillati</taxon>
        <taxon>Actinomycetota</taxon>
        <taxon>Actinomycetes</taxon>
        <taxon>Micromonosporales</taxon>
        <taxon>Micromonosporaceae</taxon>
        <taxon>Rugosimonospora</taxon>
    </lineage>
</organism>
<dbReference type="InterPro" id="IPR053212">
    <property type="entry name" value="DHP_3-monooxygenase"/>
</dbReference>
<gene>
    <name evidence="3" type="ORF">Raf01_45200</name>
</gene>
<proteinExistence type="predicted"/>
<keyword evidence="4" id="KW-1185">Reference proteome</keyword>
<dbReference type="SUPFAM" id="SSF51905">
    <property type="entry name" value="FAD/NAD(P)-binding domain"/>
    <property type="match status" value="1"/>
</dbReference>
<dbReference type="Pfam" id="PF01494">
    <property type="entry name" value="FAD_binding_3"/>
    <property type="match status" value="1"/>
</dbReference>
<dbReference type="Proteomes" id="UP000642748">
    <property type="component" value="Unassembled WGS sequence"/>
</dbReference>
<dbReference type="PANTHER" id="PTHR47469">
    <property type="entry name" value="MONOOXYGENASE-LIKE"/>
    <property type="match status" value="1"/>
</dbReference>